<dbReference type="SMART" id="SM00283">
    <property type="entry name" value="MA"/>
    <property type="match status" value="1"/>
</dbReference>
<accession>A0A1C7FDR3</accession>
<dbReference type="GeneID" id="96874637"/>
<dbReference type="RefSeq" id="WP_139127308.1">
    <property type="nucleotide sequence ID" value="NZ_CP016415.1"/>
</dbReference>
<dbReference type="OrthoDB" id="5878059at2"/>
<keyword evidence="2 4" id="KW-0807">Transducer</keyword>
<dbReference type="SUPFAM" id="SSF58104">
    <property type="entry name" value="Methyl-accepting chemotaxis protein (MCP) signaling domain"/>
    <property type="match status" value="1"/>
</dbReference>
<dbReference type="EMBL" id="CP016415">
    <property type="protein sequence ID" value="ANU38185.1"/>
    <property type="molecule type" value="Genomic_DNA"/>
</dbReference>
<evidence type="ECO:0000313" key="9">
    <source>
        <dbReference type="Proteomes" id="UP000092528"/>
    </source>
</evidence>
<protein>
    <submittedName>
        <fullName evidence="7">Methyl-accepting chemotaxis protein</fullName>
    </submittedName>
</protein>
<gene>
    <name evidence="8" type="ORF">VSF3289_03594</name>
    <name evidence="7" type="ORF">VSVS05_03147</name>
</gene>
<dbReference type="EMBL" id="MDCJ01000007">
    <property type="protein sequence ID" value="ODS04455.1"/>
    <property type="molecule type" value="Genomic_DNA"/>
</dbReference>
<evidence type="ECO:0000256" key="4">
    <source>
        <dbReference type="PROSITE-ProRule" id="PRU00284"/>
    </source>
</evidence>
<evidence type="ECO:0000313" key="7">
    <source>
        <dbReference type="EMBL" id="ANU38185.1"/>
    </source>
</evidence>
<keyword evidence="9" id="KW-1185">Reference proteome</keyword>
<dbReference type="GO" id="GO:0016020">
    <property type="term" value="C:membrane"/>
    <property type="evidence" value="ECO:0007669"/>
    <property type="project" value="UniProtKB-SubCell"/>
</dbReference>
<reference evidence="8 10" key="2">
    <citation type="submission" date="2016-08" db="EMBL/GenBank/DDBJ databases">
        <title>Genome sequencing of Vibrio scophthalmi strain FP3289, an isolated from Paralichthys olivaceus.</title>
        <authorList>
            <person name="Han H.-J."/>
        </authorList>
    </citation>
    <scope>NUCLEOTIDE SEQUENCE [LARGE SCALE GENOMIC DNA]</scope>
    <source>
        <strain evidence="8 10">FP3289</strain>
    </source>
</reference>
<dbReference type="Pfam" id="PF00015">
    <property type="entry name" value="MCPsignal"/>
    <property type="match status" value="1"/>
</dbReference>
<dbReference type="GO" id="GO:0007165">
    <property type="term" value="P:signal transduction"/>
    <property type="evidence" value="ECO:0007669"/>
    <property type="project" value="UniProtKB-KW"/>
</dbReference>
<keyword evidence="5" id="KW-1133">Transmembrane helix</keyword>
<dbReference type="FunFam" id="1.10.287.950:FF:000001">
    <property type="entry name" value="Methyl-accepting chemotaxis sensory transducer"/>
    <property type="match status" value="1"/>
</dbReference>
<sequence>MKLFRLLPIKVNLQIVIIFSMFSMVIGVMLSQSSFISSVESKKILSFILLFLSFCIVVFAILAYFRIVLMLKIFSAHMDQLCLFDLREGPVCEYLSRYPDTNDEFGILAKKLRAFRIPIHTLITTLTNERISQLSVNQLQISEIITASQANIKREFAEIEQVATAATELAATAGEIARSAADAGEITNTTIEVIELSSETLQRSGAIIQEMSLSMTQTSEIMNELNTQSERISSVIEVISSISDQTNLLALNAAIEAARAGEQGRGFAVVADEVRSLAAKTQSSTIDIQNTIGTLQTLSHSAHQFTNTNMTLMKECQTIGVELEEAFHVIVDKVQNVADITLMGAAAAEEQSSVANDISQRLEKINTIALENINNARQTAQVNENITILSEELKRETSVFTV</sequence>
<keyword evidence="5" id="KW-0812">Transmembrane</keyword>
<dbReference type="Gene3D" id="1.10.287.950">
    <property type="entry name" value="Methyl-accepting chemotaxis protein"/>
    <property type="match status" value="1"/>
</dbReference>
<reference evidence="7 9" key="1">
    <citation type="submission" date="2016-07" db="EMBL/GenBank/DDBJ databases">
        <title>Genome sequencing of Vibrio scophthalmi strain VS-05, an isolated from Paralichthys olivaceus.</title>
        <authorList>
            <person name="Han H.-J."/>
        </authorList>
    </citation>
    <scope>NUCLEOTIDE SEQUENCE [LARGE SCALE GENOMIC DNA]</scope>
    <source>
        <strain evidence="7 9">VS-05</strain>
    </source>
</reference>
<evidence type="ECO:0000256" key="1">
    <source>
        <dbReference type="ARBA" id="ARBA00004370"/>
    </source>
</evidence>
<feature type="domain" description="Methyl-accepting transducer" evidence="6">
    <location>
        <begin position="130"/>
        <end position="366"/>
    </location>
</feature>
<dbReference type="Proteomes" id="UP000095131">
    <property type="component" value="Unassembled WGS sequence"/>
</dbReference>
<evidence type="ECO:0000313" key="10">
    <source>
        <dbReference type="Proteomes" id="UP000095131"/>
    </source>
</evidence>
<comment type="similarity">
    <text evidence="3">Belongs to the methyl-accepting chemotaxis (MCP) protein family.</text>
</comment>
<feature type="transmembrane region" description="Helical" evidence="5">
    <location>
        <begin position="12"/>
        <end position="32"/>
    </location>
</feature>
<dbReference type="AlphaFoldDB" id="A0A1C7FDR3"/>
<feature type="transmembrane region" description="Helical" evidence="5">
    <location>
        <begin position="44"/>
        <end position="65"/>
    </location>
</feature>
<dbReference type="PANTHER" id="PTHR32089:SF33">
    <property type="entry name" value="TOXIN COREGULATED PILUS BIOSYNTHESIS PROTEIN I"/>
    <property type="match status" value="1"/>
</dbReference>
<dbReference type="PANTHER" id="PTHR32089">
    <property type="entry name" value="METHYL-ACCEPTING CHEMOTAXIS PROTEIN MCPB"/>
    <property type="match status" value="1"/>
</dbReference>
<comment type="subcellular location">
    <subcellularLocation>
        <location evidence="1">Membrane</location>
    </subcellularLocation>
</comment>
<dbReference type="InterPro" id="IPR004089">
    <property type="entry name" value="MCPsignal_dom"/>
</dbReference>
<name>A0A1C7FDR3_9VIBR</name>
<evidence type="ECO:0000259" key="6">
    <source>
        <dbReference type="PROSITE" id="PS50111"/>
    </source>
</evidence>
<proteinExistence type="inferred from homology"/>
<dbReference type="Proteomes" id="UP000092528">
    <property type="component" value="Chromosome 2"/>
</dbReference>
<organism evidence="7 9">
    <name type="scientific">Vibrio scophthalmi</name>
    <dbReference type="NCBI Taxonomy" id="45658"/>
    <lineage>
        <taxon>Bacteria</taxon>
        <taxon>Pseudomonadati</taxon>
        <taxon>Pseudomonadota</taxon>
        <taxon>Gammaproteobacteria</taxon>
        <taxon>Vibrionales</taxon>
        <taxon>Vibrionaceae</taxon>
        <taxon>Vibrio</taxon>
    </lineage>
</organism>
<evidence type="ECO:0000256" key="5">
    <source>
        <dbReference type="SAM" id="Phobius"/>
    </source>
</evidence>
<keyword evidence="5" id="KW-0472">Membrane</keyword>
<evidence type="ECO:0000313" key="8">
    <source>
        <dbReference type="EMBL" id="ODS04455.1"/>
    </source>
</evidence>
<dbReference type="GO" id="GO:0006935">
    <property type="term" value="P:chemotaxis"/>
    <property type="evidence" value="ECO:0007669"/>
    <property type="project" value="UniProtKB-ARBA"/>
</dbReference>
<evidence type="ECO:0000256" key="2">
    <source>
        <dbReference type="ARBA" id="ARBA00023224"/>
    </source>
</evidence>
<evidence type="ECO:0000256" key="3">
    <source>
        <dbReference type="ARBA" id="ARBA00029447"/>
    </source>
</evidence>
<dbReference type="PROSITE" id="PS50111">
    <property type="entry name" value="CHEMOTAXIS_TRANSDUC_2"/>
    <property type="match status" value="1"/>
</dbReference>